<keyword evidence="2" id="KW-0808">Transferase</keyword>
<protein>
    <submittedName>
        <fullName evidence="2">Aspartate/methionine/tyrosine aminotransferase</fullName>
    </submittedName>
</protein>
<keyword evidence="3" id="KW-1185">Reference proteome</keyword>
<dbReference type="PANTHER" id="PTHR43510:SF1">
    <property type="entry name" value="AMINOTRANSFERASE FUNCTION, HYPOTHETICAL (EUROFUNG)"/>
    <property type="match status" value="1"/>
</dbReference>
<evidence type="ECO:0000259" key="1">
    <source>
        <dbReference type="Pfam" id="PF00155"/>
    </source>
</evidence>
<dbReference type="CDD" id="cd00609">
    <property type="entry name" value="AAT_like"/>
    <property type="match status" value="1"/>
</dbReference>
<dbReference type="Proteomes" id="UP000295493">
    <property type="component" value="Unassembled WGS sequence"/>
</dbReference>
<accession>A0A4R6FWR9</accession>
<sequence>MELPPFLLNEWLERPRDLKFNLAGSAGPRWTMNELIQLGGGQLDLTDLPLSYAPTAGAVALRAEIASHHDVDPDWVVLTTGAAEALLLLLSSLSRAGGNVLLPMPTYAAFAGTAQFVHLEPRYYPLSRDCGFGIDPAQVGALADAQTVVTLVNSPHNPSGAVLETPDCVSLAHALASKGVPLLLDEVFHPVYFDAPRRSAAGIENVIVTGDMSKALSLPGLRMGWVIDANAQRRESMIRTRSYIAWSGSPVLEALALHAMRGRSVILQRVNSVASANLKELRAFMARVSDVLEWVPPQAGLVAFPWFRDGRESRPFCERMAERGVLLAPGDCFGMPEHMRVGFGSQADGIAGALAIIEEELRTS</sequence>
<dbReference type="InterPro" id="IPR015421">
    <property type="entry name" value="PyrdxlP-dep_Trfase_major"/>
</dbReference>
<dbReference type="InterPro" id="IPR004839">
    <property type="entry name" value="Aminotransferase_I/II_large"/>
</dbReference>
<evidence type="ECO:0000313" key="2">
    <source>
        <dbReference type="EMBL" id="TDN85770.1"/>
    </source>
</evidence>
<dbReference type="InterPro" id="IPR015422">
    <property type="entry name" value="PyrdxlP-dep_Trfase_small"/>
</dbReference>
<organism evidence="2 3">
    <name type="scientific">Stakelama pacifica</name>
    <dbReference type="NCBI Taxonomy" id="517720"/>
    <lineage>
        <taxon>Bacteria</taxon>
        <taxon>Pseudomonadati</taxon>
        <taxon>Pseudomonadota</taxon>
        <taxon>Alphaproteobacteria</taxon>
        <taxon>Sphingomonadales</taxon>
        <taxon>Sphingomonadaceae</taxon>
        <taxon>Stakelama</taxon>
    </lineage>
</organism>
<dbReference type="OrthoDB" id="9803354at2"/>
<reference evidence="2 3" key="1">
    <citation type="submission" date="2019-03" db="EMBL/GenBank/DDBJ databases">
        <title>Genomic Encyclopedia of Type Strains, Phase IV (KMG-IV): sequencing the most valuable type-strain genomes for metagenomic binning, comparative biology and taxonomic classification.</title>
        <authorList>
            <person name="Goeker M."/>
        </authorList>
    </citation>
    <scope>NUCLEOTIDE SEQUENCE [LARGE SCALE GENOMIC DNA]</scope>
    <source>
        <strain evidence="2 3">DSM 25059</strain>
    </source>
</reference>
<dbReference type="GO" id="GO:0008483">
    <property type="term" value="F:transaminase activity"/>
    <property type="evidence" value="ECO:0007669"/>
    <property type="project" value="UniProtKB-KW"/>
</dbReference>
<dbReference type="PANTHER" id="PTHR43510">
    <property type="entry name" value="AMINOTRANSFERASE FUNCTION, HYPOTHETICAL (EUROFUNG)"/>
    <property type="match status" value="1"/>
</dbReference>
<dbReference type="Gene3D" id="3.90.1150.10">
    <property type="entry name" value="Aspartate Aminotransferase, domain 1"/>
    <property type="match status" value="1"/>
</dbReference>
<feature type="domain" description="Aminotransferase class I/classII large" evidence="1">
    <location>
        <begin position="51"/>
        <end position="346"/>
    </location>
</feature>
<dbReference type="EMBL" id="SNWD01000002">
    <property type="protein sequence ID" value="TDN85770.1"/>
    <property type="molecule type" value="Genomic_DNA"/>
</dbReference>
<keyword evidence="2" id="KW-0032">Aminotransferase</keyword>
<dbReference type="AlphaFoldDB" id="A0A4R6FWR9"/>
<dbReference type="Gene3D" id="3.40.640.10">
    <property type="entry name" value="Type I PLP-dependent aspartate aminotransferase-like (Major domain)"/>
    <property type="match status" value="1"/>
</dbReference>
<dbReference type="Pfam" id="PF00155">
    <property type="entry name" value="Aminotran_1_2"/>
    <property type="match status" value="1"/>
</dbReference>
<comment type="caution">
    <text evidence="2">The sequence shown here is derived from an EMBL/GenBank/DDBJ whole genome shotgun (WGS) entry which is preliminary data.</text>
</comment>
<name>A0A4R6FWR9_9SPHN</name>
<dbReference type="GO" id="GO:0030170">
    <property type="term" value="F:pyridoxal phosphate binding"/>
    <property type="evidence" value="ECO:0007669"/>
    <property type="project" value="InterPro"/>
</dbReference>
<proteinExistence type="predicted"/>
<gene>
    <name evidence="2" type="ORF">EV664_102481</name>
</gene>
<evidence type="ECO:0000313" key="3">
    <source>
        <dbReference type="Proteomes" id="UP000295493"/>
    </source>
</evidence>
<dbReference type="InterPro" id="IPR015424">
    <property type="entry name" value="PyrdxlP-dep_Trfase"/>
</dbReference>
<dbReference type="SUPFAM" id="SSF53383">
    <property type="entry name" value="PLP-dependent transferases"/>
    <property type="match status" value="1"/>
</dbReference>